<name>A0A833L0G1_UNCSA</name>
<evidence type="ECO:0000256" key="3">
    <source>
        <dbReference type="ARBA" id="ARBA00022960"/>
    </source>
</evidence>
<dbReference type="EMBL" id="WPAF01000019">
    <property type="protein sequence ID" value="KAF0133745.1"/>
    <property type="molecule type" value="Genomic_DNA"/>
</dbReference>
<sequence length="249" mass="27425">MLVTIAVLVNVPQINKRDPVKICRTAIISTVYPLQFSAHYAYSMVNNFFGFIVSSRGFERESLSLKEKLAGYDAKLLALDSVIKENQSLRKALYFSNNAPYNFYLLPAEVIGASDNHVVINQGESDGAREGLMVINESGLVGRIIEVSKYFSKVKLITDSNCVISAQLVRSGTYGIVSGADRIDYIPEGVSIEAGDKVVVSPASSVFFRGILIGNVKKVESRPEELFQKIKIKTAVDFSKLDLVFICQP</sequence>
<dbReference type="InterPro" id="IPR055342">
    <property type="entry name" value="MreC_beta-barrel_core"/>
</dbReference>
<dbReference type="InterPro" id="IPR042175">
    <property type="entry name" value="Cell/Rod_MreC_2"/>
</dbReference>
<dbReference type="NCBIfam" id="TIGR00219">
    <property type="entry name" value="mreC"/>
    <property type="match status" value="1"/>
</dbReference>
<dbReference type="Gene3D" id="2.40.10.340">
    <property type="entry name" value="Rod shape-determining protein MreC, domain 1"/>
    <property type="match status" value="1"/>
</dbReference>
<feature type="domain" description="Rod shape-determining protein MreC beta-barrel core" evidence="5">
    <location>
        <begin position="113"/>
        <end position="247"/>
    </location>
</feature>
<evidence type="ECO:0000313" key="6">
    <source>
        <dbReference type="EMBL" id="KAF0133745.1"/>
    </source>
</evidence>
<gene>
    <name evidence="6" type="ORF">FD145_1135</name>
</gene>
<dbReference type="Proteomes" id="UP000488506">
    <property type="component" value="Unassembled WGS sequence"/>
</dbReference>
<protein>
    <recommendedName>
        <fullName evidence="2">Cell shape-determining protein MreC</fullName>
    </recommendedName>
    <alternativeName>
        <fullName evidence="4">Cell shape protein MreC</fullName>
    </alternativeName>
</protein>
<reference evidence="6 7" key="1">
    <citation type="submission" date="2019-12" db="EMBL/GenBank/DDBJ databases">
        <authorList>
            <person name="Wolfe R."/>
            <person name="Danczak R."/>
            <person name="Wilkins M."/>
        </authorList>
    </citation>
    <scope>NUCLEOTIDE SEQUENCE [LARGE SCALE GENOMIC DNA]</scope>
    <source>
        <strain evidence="6">X2_MaxBin.013</strain>
    </source>
</reference>
<evidence type="ECO:0000256" key="2">
    <source>
        <dbReference type="ARBA" id="ARBA00013855"/>
    </source>
</evidence>
<dbReference type="GO" id="GO:0005886">
    <property type="term" value="C:plasma membrane"/>
    <property type="evidence" value="ECO:0007669"/>
    <property type="project" value="TreeGrafter"/>
</dbReference>
<comment type="similarity">
    <text evidence="1">Belongs to the MreC family.</text>
</comment>
<accession>A0A833L0G1</accession>
<evidence type="ECO:0000256" key="4">
    <source>
        <dbReference type="ARBA" id="ARBA00032089"/>
    </source>
</evidence>
<dbReference type="AlphaFoldDB" id="A0A833L0G1"/>
<comment type="caution">
    <text evidence="6">The sequence shown here is derived from an EMBL/GenBank/DDBJ whole genome shotgun (WGS) entry which is preliminary data.</text>
</comment>
<organism evidence="6 7">
    <name type="scientific">Candidatus Saganbacteria bacterium</name>
    <dbReference type="NCBI Taxonomy" id="2575572"/>
    <lineage>
        <taxon>Bacteria</taxon>
        <taxon>Bacillati</taxon>
        <taxon>Saganbacteria</taxon>
    </lineage>
</organism>
<dbReference type="PANTHER" id="PTHR34138">
    <property type="entry name" value="CELL SHAPE-DETERMINING PROTEIN MREC"/>
    <property type="match status" value="1"/>
</dbReference>
<evidence type="ECO:0000256" key="1">
    <source>
        <dbReference type="ARBA" id="ARBA00009369"/>
    </source>
</evidence>
<dbReference type="Pfam" id="PF04085">
    <property type="entry name" value="MreC"/>
    <property type="match status" value="1"/>
</dbReference>
<evidence type="ECO:0000313" key="7">
    <source>
        <dbReference type="Proteomes" id="UP000488506"/>
    </source>
</evidence>
<dbReference type="InterPro" id="IPR042177">
    <property type="entry name" value="Cell/Rod_1"/>
</dbReference>
<evidence type="ECO:0000259" key="5">
    <source>
        <dbReference type="Pfam" id="PF04085"/>
    </source>
</evidence>
<proteinExistence type="inferred from homology"/>
<dbReference type="GO" id="GO:0008360">
    <property type="term" value="P:regulation of cell shape"/>
    <property type="evidence" value="ECO:0007669"/>
    <property type="project" value="UniProtKB-KW"/>
</dbReference>
<dbReference type="Gene3D" id="2.40.10.350">
    <property type="entry name" value="Rod shape-determining protein MreC, domain 2"/>
    <property type="match status" value="1"/>
</dbReference>
<keyword evidence="3" id="KW-0133">Cell shape</keyword>
<dbReference type="PIRSF" id="PIRSF038471">
    <property type="entry name" value="MreC"/>
    <property type="match status" value="1"/>
</dbReference>
<dbReference type="PANTHER" id="PTHR34138:SF1">
    <property type="entry name" value="CELL SHAPE-DETERMINING PROTEIN MREC"/>
    <property type="match status" value="1"/>
</dbReference>
<dbReference type="InterPro" id="IPR007221">
    <property type="entry name" value="MreC"/>
</dbReference>